<name>K9TTX5_CHRTP</name>
<accession>K9TTX5</accession>
<reference evidence="1 2" key="1">
    <citation type="submission" date="2012-06" db="EMBL/GenBank/DDBJ databases">
        <title>Finished chromosome of genome of Chroococcidiopsis thermalis PCC 7203.</title>
        <authorList>
            <consortium name="US DOE Joint Genome Institute"/>
            <person name="Gugger M."/>
            <person name="Coursin T."/>
            <person name="Rippka R."/>
            <person name="Tandeau De Marsac N."/>
            <person name="Huntemann M."/>
            <person name="Wei C.-L."/>
            <person name="Han J."/>
            <person name="Detter J.C."/>
            <person name="Han C."/>
            <person name="Tapia R."/>
            <person name="Davenport K."/>
            <person name="Daligault H."/>
            <person name="Erkkila T."/>
            <person name="Gu W."/>
            <person name="Munk A.C.C."/>
            <person name="Teshima H."/>
            <person name="Xu Y."/>
            <person name="Chain P."/>
            <person name="Chen A."/>
            <person name="Krypides N."/>
            <person name="Mavromatis K."/>
            <person name="Markowitz V."/>
            <person name="Szeto E."/>
            <person name="Ivanova N."/>
            <person name="Mikhailova N."/>
            <person name="Ovchinnikova G."/>
            <person name="Pagani I."/>
            <person name="Pati A."/>
            <person name="Goodwin L."/>
            <person name="Peters L."/>
            <person name="Pitluck S."/>
            <person name="Woyke T."/>
            <person name="Kerfeld C."/>
        </authorList>
    </citation>
    <scope>NUCLEOTIDE SEQUENCE [LARGE SCALE GENOMIC DNA]</scope>
    <source>
        <strain evidence="1 2">PCC 7203</strain>
    </source>
</reference>
<dbReference type="InParanoid" id="K9TTX5"/>
<dbReference type="EMBL" id="CP003597">
    <property type="protein sequence ID" value="AFY85838.1"/>
    <property type="molecule type" value="Genomic_DNA"/>
</dbReference>
<gene>
    <name evidence="1" type="ORF">Chro_0283</name>
</gene>
<dbReference type="Proteomes" id="UP000010384">
    <property type="component" value="Chromosome"/>
</dbReference>
<organism evidence="1 2">
    <name type="scientific">Chroococcidiopsis thermalis (strain PCC 7203)</name>
    <dbReference type="NCBI Taxonomy" id="251229"/>
    <lineage>
        <taxon>Bacteria</taxon>
        <taxon>Bacillati</taxon>
        <taxon>Cyanobacteriota</taxon>
        <taxon>Cyanophyceae</taxon>
        <taxon>Chroococcidiopsidales</taxon>
        <taxon>Chroococcidiopsidaceae</taxon>
        <taxon>Chroococcidiopsis</taxon>
    </lineage>
</organism>
<evidence type="ECO:0000313" key="2">
    <source>
        <dbReference type="Proteomes" id="UP000010384"/>
    </source>
</evidence>
<protein>
    <recommendedName>
        <fullName evidence="3">YcfA family protein</fullName>
    </recommendedName>
</protein>
<keyword evidence="2" id="KW-1185">Reference proteome</keyword>
<proteinExistence type="predicted"/>
<dbReference type="AlphaFoldDB" id="K9TTX5"/>
<dbReference type="HOGENOM" id="CLU_164851_9_0_3"/>
<dbReference type="STRING" id="251229.Chro_0283"/>
<dbReference type="KEGG" id="cthe:Chro_0283"/>
<sequence length="43" mass="4794">MPLFGPISRKDLITCLRALGFDGSYSGKKHQFMIIRNPAPTNT</sequence>
<evidence type="ECO:0008006" key="3">
    <source>
        <dbReference type="Google" id="ProtNLM"/>
    </source>
</evidence>
<evidence type="ECO:0000313" key="1">
    <source>
        <dbReference type="EMBL" id="AFY85838.1"/>
    </source>
</evidence>